<evidence type="ECO:0000313" key="2">
    <source>
        <dbReference type="EMBL" id="KAF6415860.1"/>
    </source>
</evidence>
<proteinExistence type="predicted"/>
<organism evidence="2 3">
    <name type="scientific">Molossus molossus</name>
    <name type="common">Pallas' mastiff bat</name>
    <name type="synonym">Vespertilio molossus</name>
    <dbReference type="NCBI Taxonomy" id="27622"/>
    <lineage>
        <taxon>Eukaryota</taxon>
        <taxon>Metazoa</taxon>
        <taxon>Chordata</taxon>
        <taxon>Craniata</taxon>
        <taxon>Vertebrata</taxon>
        <taxon>Euteleostomi</taxon>
        <taxon>Mammalia</taxon>
        <taxon>Eutheria</taxon>
        <taxon>Laurasiatheria</taxon>
        <taxon>Chiroptera</taxon>
        <taxon>Yangochiroptera</taxon>
        <taxon>Molossidae</taxon>
        <taxon>Molossus</taxon>
    </lineage>
</organism>
<dbReference type="PANTHER" id="PTHR21040:SF6">
    <property type="entry name" value="HEXOSAMINIDASE D"/>
    <property type="match status" value="1"/>
</dbReference>
<sequence>MLRTFPEAAASSAEASRRLSCGTGNSVPASAARAAGAQHPSPMASGTITSPCCVSCCLWGYRPWPSVCSHCYTGVLLKTLGQEWRNFLGSRAWKSPVLRGDHPPPALPLPSRSAPSQHPGSLCSEGAASFPGSDILALVTQVSLHLRSSVDEMLQRDRCVTGWFSPYHRRRKFIHPVMVQHIQPQAHRHRTVLTHGVLTAVWASVCWPGGVPLCRSWRPPCSVSSTRTPWRSGWRRTWTLA</sequence>
<protein>
    <submittedName>
        <fullName evidence="2">Hexosaminidase D</fullName>
    </submittedName>
</protein>
<accession>A0A7J8CYD2</accession>
<evidence type="ECO:0000256" key="1">
    <source>
        <dbReference type="SAM" id="MobiDB-lite"/>
    </source>
</evidence>
<keyword evidence="3" id="KW-1185">Reference proteome</keyword>
<dbReference type="GO" id="GO:0015929">
    <property type="term" value="F:hexosaminidase activity"/>
    <property type="evidence" value="ECO:0007669"/>
    <property type="project" value="InterPro"/>
</dbReference>
<evidence type="ECO:0000313" key="3">
    <source>
        <dbReference type="Proteomes" id="UP000550707"/>
    </source>
</evidence>
<feature type="region of interest" description="Disordered" evidence="1">
    <location>
        <begin position="99"/>
        <end position="119"/>
    </location>
</feature>
<dbReference type="PANTHER" id="PTHR21040">
    <property type="entry name" value="BCDNA.GH04120"/>
    <property type="match status" value="1"/>
</dbReference>
<reference evidence="2 3" key="1">
    <citation type="journal article" date="2020" name="Nature">
        <title>Six reference-quality genomes reveal evolution of bat adaptations.</title>
        <authorList>
            <person name="Jebb D."/>
            <person name="Huang Z."/>
            <person name="Pippel M."/>
            <person name="Hughes G.M."/>
            <person name="Lavrichenko K."/>
            <person name="Devanna P."/>
            <person name="Winkler S."/>
            <person name="Jermiin L.S."/>
            <person name="Skirmuntt E.C."/>
            <person name="Katzourakis A."/>
            <person name="Burkitt-Gray L."/>
            <person name="Ray D.A."/>
            <person name="Sullivan K.A.M."/>
            <person name="Roscito J.G."/>
            <person name="Kirilenko B.M."/>
            <person name="Davalos L.M."/>
            <person name="Corthals A.P."/>
            <person name="Power M.L."/>
            <person name="Jones G."/>
            <person name="Ransome R.D."/>
            <person name="Dechmann D.K.N."/>
            <person name="Locatelli A.G."/>
            <person name="Puechmaille S.J."/>
            <person name="Fedrigo O."/>
            <person name="Jarvis E.D."/>
            <person name="Hiller M."/>
            <person name="Vernes S.C."/>
            <person name="Myers E.W."/>
            <person name="Teeling E.C."/>
        </authorList>
    </citation>
    <scope>NUCLEOTIDE SEQUENCE [LARGE SCALE GENOMIC DNA]</scope>
    <source>
        <strain evidence="2">MMolMol1</strain>
        <tissue evidence="2">Muscle</tissue>
    </source>
</reference>
<dbReference type="EMBL" id="JACASF010000019">
    <property type="protein sequence ID" value="KAF6415860.1"/>
    <property type="molecule type" value="Genomic_DNA"/>
</dbReference>
<dbReference type="InterPro" id="IPR038901">
    <property type="entry name" value="HEXDC-like"/>
</dbReference>
<name>A0A7J8CYD2_MOLMO</name>
<gene>
    <name evidence="2" type="ORF">HJG59_006259</name>
</gene>
<comment type="caution">
    <text evidence="2">The sequence shown here is derived from an EMBL/GenBank/DDBJ whole genome shotgun (WGS) entry which is preliminary data.</text>
</comment>
<dbReference type="Proteomes" id="UP000550707">
    <property type="component" value="Unassembled WGS sequence"/>
</dbReference>
<dbReference type="AlphaFoldDB" id="A0A7J8CYD2"/>